<dbReference type="Gene3D" id="3.40.50.360">
    <property type="match status" value="1"/>
</dbReference>
<keyword evidence="2" id="KW-0560">Oxidoreductase</keyword>
<comment type="caution">
    <text evidence="4">The sequence shown here is derived from an EMBL/GenBank/DDBJ whole genome shotgun (WGS) entry which is preliminary data.</text>
</comment>
<dbReference type="InterPro" id="IPR051545">
    <property type="entry name" value="NAD(P)H_dehydrogenase_qn"/>
</dbReference>
<gene>
    <name evidence="4" type="ORF">EHV23_10400</name>
</gene>
<evidence type="ECO:0000256" key="1">
    <source>
        <dbReference type="ARBA" id="ARBA00006252"/>
    </source>
</evidence>
<evidence type="ECO:0000256" key="2">
    <source>
        <dbReference type="ARBA" id="ARBA00023002"/>
    </source>
</evidence>
<proteinExistence type="inferred from homology"/>
<dbReference type="PANTHER" id="PTHR10204">
    <property type="entry name" value="NAD P H OXIDOREDUCTASE-RELATED"/>
    <property type="match status" value="1"/>
</dbReference>
<protein>
    <submittedName>
        <fullName evidence="4">Flavodoxin family protein</fullName>
    </submittedName>
</protein>
<dbReference type="PANTHER" id="PTHR10204:SF34">
    <property type="entry name" value="NAD(P)H DEHYDROGENASE [QUINONE] 1 ISOFORM 1"/>
    <property type="match status" value="1"/>
</dbReference>
<name>A0A3R8NQX0_9BURK</name>
<evidence type="ECO:0000313" key="5">
    <source>
        <dbReference type="Proteomes" id="UP000270261"/>
    </source>
</evidence>
<dbReference type="InterPro" id="IPR029039">
    <property type="entry name" value="Flavoprotein-like_sf"/>
</dbReference>
<dbReference type="GO" id="GO:0005829">
    <property type="term" value="C:cytosol"/>
    <property type="evidence" value="ECO:0007669"/>
    <property type="project" value="TreeGrafter"/>
</dbReference>
<dbReference type="InterPro" id="IPR003680">
    <property type="entry name" value="Flavodoxin_fold"/>
</dbReference>
<accession>A0A3R8NQX0</accession>
<reference evidence="4 5" key="1">
    <citation type="submission" date="2018-11" db="EMBL/GenBank/DDBJ databases">
        <title>Genome sequencing of Lautropia sp. KCOM 2505 (= ChDC F240).</title>
        <authorList>
            <person name="Kook J.-K."/>
            <person name="Park S.-N."/>
            <person name="Lim Y.K."/>
        </authorList>
    </citation>
    <scope>NUCLEOTIDE SEQUENCE [LARGE SCALE GENOMIC DNA]</scope>
    <source>
        <strain evidence="4 5">KCOM 2505</strain>
    </source>
</reference>
<keyword evidence="5" id="KW-1185">Reference proteome</keyword>
<sequence length="191" mass="21767">MSTTIIYAHPYDKSFNHAILERVQELLREKGETCKLIDLYRDGFNPVYTKEELALFNKGEALDPLVKQYQEILVNTRRLIFIFPVWWADMPAIVKGYLDKVLLKTFAYVEKPPTGILQGLLDLDEALVISTSTAPTFYLRYFCGNTIGGAMLGHTLKGVGAKRRRWVNCARANKTTDAKRKAFLEGLAKYI</sequence>
<dbReference type="EMBL" id="RRUE01000002">
    <property type="protein sequence ID" value="RRN43812.1"/>
    <property type="molecule type" value="Genomic_DNA"/>
</dbReference>
<comment type="similarity">
    <text evidence="1">Belongs to the NAD(P)H dehydrogenase (quinone) family.</text>
</comment>
<organism evidence="4 5">
    <name type="scientific">Lautropia dentalis</name>
    <dbReference type="NCBI Taxonomy" id="2490857"/>
    <lineage>
        <taxon>Bacteria</taxon>
        <taxon>Pseudomonadati</taxon>
        <taxon>Pseudomonadota</taxon>
        <taxon>Betaproteobacteria</taxon>
        <taxon>Burkholderiales</taxon>
        <taxon>Burkholderiaceae</taxon>
        <taxon>Lautropia</taxon>
    </lineage>
</organism>
<dbReference type="OrthoDB" id="9798454at2"/>
<dbReference type="Pfam" id="PF02525">
    <property type="entry name" value="Flavodoxin_2"/>
    <property type="match status" value="1"/>
</dbReference>
<dbReference type="Proteomes" id="UP000270261">
    <property type="component" value="Unassembled WGS sequence"/>
</dbReference>
<dbReference type="GO" id="GO:0003955">
    <property type="term" value="F:NAD(P)H dehydrogenase (quinone) activity"/>
    <property type="evidence" value="ECO:0007669"/>
    <property type="project" value="TreeGrafter"/>
</dbReference>
<dbReference type="RefSeq" id="WP_125096012.1">
    <property type="nucleotide sequence ID" value="NZ_RRUE01000002.1"/>
</dbReference>
<evidence type="ECO:0000313" key="4">
    <source>
        <dbReference type="EMBL" id="RRN43812.1"/>
    </source>
</evidence>
<dbReference type="AlphaFoldDB" id="A0A3R8NQX0"/>
<feature type="domain" description="Flavodoxin-like fold" evidence="3">
    <location>
        <begin position="1"/>
        <end position="185"/>
    </location>
</feature>
<dbReference type="SUPFAM" id="SSF52218">
    <property type="entry name" value="Flavoproteins"/>
    <property type="match status" value="1"/>
</dbReference>
<evidence type="ECO:0000259" key="3">
    <source>
        <dbReference type="Pfam" id="PF02525"/>
    </source>
</evidence>